<dbReference type="AlphaFoldDB" id="A0A7S2IYT0"/>
<name>A0A7S2IYT0_9EUKA</name>
<protein>
    <submittedName>
        <fullName evidence="2">Uncharacterized protein</fullName>
    </submittedName>
</protein>
<dbReference type="EMBL" id="HBGU01070217">
    <property type="protein sequence ID" value="CAD9531946.1"/>
    <property type="molecule type" value="Transcribed_RNA"/>
</dbReference>
<evidence type="ECO:0000313" key="2">
    <source>
        <dbReference type="EMBL" id="CAD9531946.1"/>
    </source>
</evidence>
<gene>
    <name evidence="2" type="ORF">CBRE1094_LOCUS38355</name>
</gene>
<evidence type="ECO:0000256" key="1">
    <source>
        <dbReference type="SAM" id="MobiDB-lite"/>
    </source>
</evidence>
<reference evidence="2" key="1">
    <citation type="submission" date="2021-01" db="EMBL/GenBank/DDBJ databases">
        <authorList>
            <person name="Corre E."/>
            <person name="Pelletier E."/>
            <person name="Niang G."/>
            <person name="Scheremetjew M."/>
            <person name="Finn R."/>
            <person name="Kale V."/>
            <person name="Holt S."/>
            <person name="Cochrane G."/>
            <person name="Meng A."/>
            <person name="Brown T."/>
            <person name="Cohen L."/>
        </authorList>
    </citation>
    <scope>NUCLEOTIDE SEQUENCE</scope>
    <source>
        <strain evidence="2">UTEX LB 985</strain>
    </source>
</reference>
<organism evidence="2">
    <name type="scientific">Haptolina brevifila</name>
    <dbReference type="NCBI Taxonomy" id="156173"/>
    <lineage>
        <taxon>Eukaryota</taxon>
        <taxon>Haptista</taxon>
        <taxon>Haptophyta</taxon>
        <taxon>Prymnesiophyceae</taxon>
        <taxon>Prymnesiales</taxon>
        <taxon>Prymnesiaceae</taxon>
        <taxon>Haptolina</taxon>
    </lineage>
</organism>
<feature type="region of interest" description="Disordered" evidence="1">
    <location>
        <begin position="97"/>
        <end position="139"/>
    </location>
</feature>
<accession>A0A7S2IYT0</accession>
<proteinExistence type="predicted"/>
<sequence>MSHFIDTAMLQTLIKLLRQYTHQTIVALALCSLIRTISGNAGLAKELAENHDALPALRAVKSAHKDDDRLMKEAESAWRRLEDAFKGVDDDARNSMAAEAGKTKLPGGAKAKSVVPGSLKGQVETKLKNGGKNGKTAQV</sequence>